<comment type="caution">
    <text evidence="2">The sequence shown here is derived from an EMBL/GenBank/DDBJ whole genome shotgun (WGS) entry which is preliminary data.</text>
</comment>
<dbReference type="EMBL" id="JAPDRL010000095">
    <property type="protein sequence ID" value="KAJ9657831.1"/>
    <property type="molecule type" value="Genomic_DNA"/>
</dbReference>
<gene>
    <name evidence="2" type="ORF">H2201_008044</name>
</gene>
<proteinExistence type="predicted"/>
<organism evidence="2 3">
    <name type="scientific">Coniosporium apollinis</name>
    <dbReference type="NCBI Taxonomy" id="61459"/>
    <lineage>
        <taxon>Eukaryota</taxon>
        <taxon>Fungi</taxon>
        <taxon>Dikarya</taxon>
        <taxon>Ascomycota</taxon>
        <taxon>Pezizomycotina</taxon>
        <taxon>Dothideomycetes</taxon>
        <taxon>Dothideomycetes incertae sedis</taxon>
        <taxon>Coniosporium</taxon>
    </lineage>
</organism>
<evidence type="ECO:0000313" key="3">
    <source>
        <dbReference type="Proteomes" id="UP001172684"/>
    </source>
</evidence>
<reference evidence="2" key="1">
    <citation type="submission" date="2022-10" db="EMBL/GenBank/DDBJ databases">
        <title>Culturing micro-colonial fungi from biological soil crusts in the Mojave desert and describing Neophaeococcomyces mojavensis, and introducing the new genera and species Taxawa tesnikishii.</title>
        <authorList>
            <person name="Kurbessoian T."/>
            <person name="Stajich J.E."/>
        </authorList>
    </citation>
    <scope>NUCLEOTIDE SEQUENCE</scope>
    <source>
        <strain evidence="2">TK_1</strain>
    </source>
</reference>
<name>A0ABQ9NK40_9PEZI</name>
<evidence type="ECO:0000313" key="2">
    <source>
        <dbReference type="EMBL" id="KAJ9657831.1"/>
    </source>
</evidence>
<keyword evidence="3" id="KW-1185">Reference proteome</keyword>
<dbReference type="Proteomes" id="UP001172684">
    <property type="component" value="Unassembled WGS sequence"/>
</dbReference>
<feature type="chain" id="PRO_5046261365" evidence="1">
    <location>
        <begin position="18"/>
        <end position="155"/>
    </location>
</feature>
<accession>A0ABQ9NK40</accession>
<keyword evidence="1" id="KW-0732">Signal</keyword>
<protein>
    <submittedName>
        <fullName evidence="2">Uncharacterized protein</fullName>
    </submittedName>
</protein>
<sequence length="155" mass="17341">MHLTTLITSALALAVSARPPTLKPGTGPDHADVAAAREVYFSSHIATDSANGNHTALEARDIYGPSYGAYFCSEPNWAGKCEFRVLYYMYCTSLGEWNNNMQSFGPDKVQGKRWVCELYDDNSCRGQSLWMEWPGAWHLGPWTLKVSAVKCHFRD</sequence>
<feature type="signal peptide" evidence="1">
    <location>
        <begin position="1"/>
        <end position="17"/>
    </location>
</feature>
<evidence type="ECO:0000256" key="1">
    <source>
        <dbReference type="SAM" id="SignalP"/>
    </source>
</evidence>